<accession>A0A1H2RTY5</accession>
<evidence type="ECO:0000313" key="4">
    <source>
        <dbReference type="EMBL" id="SDW22787.1"/>
    </source>
</evidence>
<dbReference type="PROSITE" id="PS01031">
    <property type="entry name" value="SHSP"/>
    <property type="match status" value="1"/>
</dbReference>
<comment type="similarity">
    <text evidence="1 2">Belongs to the small heat shock protein (HSP20) family.</text>
</comment>
<feature type="domain" description="SHSP" evidence="3">
    <location>
        <begin position="56"/>
        <end position="171"/>
    </location>
</feature>
<dbReference type="PANTHER" id="PTHR11527">
    <property type="entry name" value="HEAT-SHOCK PROTEIN 20 FAMILY MEMBER"/>
    <property type="match status" value="1"/>
</dbReference>
<evidence type="ECO:0000313" key="5">
    <source>
        <dbReference type="Proteomes" id="UP000183454"/>
    </source>
</evidence>
<dbReference type="Pfam" id="PF00011">
    <property type="entry name" value="HSP20"/>
    <property type="match status" value="1"/>
</dbReference>
<dbReference type="InterPro" id="IPR031107">
    <property type="entry name" value="Small_HSP"/>
</dbReference>
<dbReference type="Gene3D" id="2.60.40.790">
    <property type="match status" value="1"/>
</dbReference>
<dbReference type="Proteomes" id="UP000183454">
    <property type="component" value="Unassembled WGS sequence"/>
</dbReference>
<proteinExistence type="inferred from homology"/>
<dbReference type="InterPro" id="IPR008978">
    <property type="entry name" value="HSP20-like_chaperone"/>
</dbReference>
<dbReference type="RefSeq" id="WP_074665497.1">
    <property type="nucleotide sequence ID" value="NZ_CBDIPD010000031.1"/>
</dbReference>
<evidence type="ECO:0000256" key="2">
    <source>
        <dbReference type="RuleBase" id="RU003616"/>
    </source>
</evidence>
<gene>
    <name evidence="4" type="ORF">SAMN05421882_100592</name>
</gene>
<evidence type="ECO:0000256" key="1">
    <source>
        <dbReference type="PROSITE-ProRule" id="PRU00285"/>
    </source>
</evidence>
<dbReference type="InterPro" id="IPR002068">
    <property type="entry name" value="A-crystallin/Hsp20_dom"/>
</dbReference>
<evidence type="ECO:0000259" key="3">
    <source>
        <dbReference type="PROSITE" id="PS01031"/>
    </source>
</evidence>
<name>A0A1H2RTY5_9PROT</name>
<dbReference type="CDD" id="cd06464">
    <property type="entry name" value="ACD_sHsps-like"/>
    <property type="match status" value="1"/>
</dbReference>
<dbReference type="EMBL" id="FNNH01000005">
    <property type="protein sequence ID" value="SDW22787.1"/>
    <property type="molecule type" value="Genomic_DNA"/>
</dbReference>
<reference evidence="4 5" key="1">
    <citation type="submission" date="2016-10" db="EMBL/GenBank/DDBJ databases">
        <authorList>
            <person name="de Groot N.N."/>
        </authorList>
    </citation>
    <scope>NUCLEOTIDE SEQUENCE [LARGE SCALE GENOMIC DNA]</scope>
    <source>
        <strain evidence="4 5">Nm110</strain>
    </source>
</reference>
<dbReference type="SUPFAM" id="SSF49764">
    <property type="entry name" value="HSP20-like chaperones"/>
    <property type="match status" value="1"/>
</dbReference>
<dbReference type="AlphaFoldDB" id="A0A1H2RTY5"/>
<organism evidence="4 5">
    <name type="scientific">Nitrosomonas communis</name>
    <dbReference type="NCBI Taxonomy" id="44574"/>
    <lineage>
        <taxon>Bacteria</taxon>
        <taxon>Pseudomonadati</taxon>
        <taxon>Pseudomonadota</taxon>
        <taxon>Betaproteobacteria</taxon>
        <taxon>Nitrosomonadales</taxon>
        <taxon>Nitrosomonadaceae</taxon>
        <taxon>Nitrosomonas</taxon>
    </lineage>
</organism>
<sequence>MLESLKEAGKSIGRELGRAWENLSDGWRELLTRSGEALTHFGRNKDDKDEVTTESESQLPVFPRWGLLAGEVEETDKEIVVRVEAPGIEKEDWQITIDGNKLYLSGEKRFERVTHDSTYHIMERAYGSFQRSIPLPHNVDIDRAEANYKNGVLTIHLPKIGDYKSRTVRLS</sequence>
<protein>
    <submittedName>
        <fullName evidence="4">HSP20 family protein</fullName>
    </submittedName>
</protein>